<sequence>MNPLADHPDFIIENGSGEKFSEDFLKRYPKIPEDYIRFLESFSQFTNSSDTTWFNSIADFNGSHKENEFSWNEFEQQSLEAFEDDEATRKQIISFWDDHLPIILSVKNGYAYFSIGTAESNFGKIYFGEEPEYEETDHVAESFSEFMEALKHKTLEERYLNLF</sequence>
<dbReference type="SUPFAM" id="SSF160631">
    <property type="entry name" value="SMI1/KNR4-like"/>
    <property type="match status" value="1"/>
</dbReference>
<dbReference type="Pfam" id="PF09346">
    <property type="entry name" value="SMI1_KNR4"/>
    <property type="match status" value="1"/>
</dbReference>
<dbReference type="RefSeq" id="WP_062696477.1">
    <property type="nucleotide sequence ID" value="NZ_LJOD01000001.1"/>
</dbReference>
<comment type="caution">
    <text evidence="2">The sequence shown here is derived from an EMBL/GenBank/DDBJ whole genome shotgun (WGS) entry which is preliminary data.</text>
</comment>
<name>A0A0N0IY95_CHRID</name>
<accession>A0A0N0IY95</accession>
<dbReference type="Gene3D" id="3.40.1580.10">
    <property type="entry name" value="SMI1/KNR4-like"/>
    <property type="match status" value="1"/>
</dbReference>
<evidence type="ECO:0000313" key="3">
    <source>
        <dbReference type="Proteomes" id="UP000037953"/>
    </source>
</evidence>
<dbReference type="Proteomes" id="UP000037953">
    <property type="component" value="Unassembled WGS sequence"/>
</dbReference>
<evidence type="ECO:0000313" key="2">
    <source>
        <dbReference type="EMBL" id="KPE52902.1"/>
    </source>
</evidence>
<dbReference type="InterPro" id="IPR018958">
    <property type="entry name" value="Knr4/Smi1-like_dom"/>
</dbReference>
<protein>
    <recommendedName>
        <fullName evidence="1">Knr4/Smi1-like domain-containing protein</fullName>
    </recommendedName>
</protein>
<dbReference type="OrthoDB" id="5061673at2"/>
<organism evidence="2 3">
    <name type="scientific">Chryseobacterium indologenes</name>
    <name type="common">Flavobacterium indologenes</name>
    <dbReference type="NCBI Taxonomy" id="253"/>
    <lineage>
        <taxon>Bacteria</taxon>
        <taxon>Pseudomonadati</taxon>
        <taxon>Bacteroidota</taxon>
        <taxon>Flavobacteriia</taxon>
        <taxon>Flavobacteriales</taxon>
        <taxon>Weeksellaceae</taxon>
        <taxon>Chryseobacterium group</taxon>
        <taxon>Chryseobacterium</taxon>
    </lineage>
</organism>
<evidence type="ECO:0000259" key="1">
    <source>
        <dbReference type="Pfam" id="PF09346"/>
    </source>
</evidence>
<dbReference type="PATRIC" id="fig|253.9.peg.559"/>
<dbReference type="AlphaFoldDB" id="A0A0N0IY95"/>
<gene>
    <name evidence="2" type="ORF">AOB46_02630</name>
</gene>
<reference evidence="3" key="2">
    <citation type="submission" date="2015-09" db="EMBL/GenBank/DDBJ databases">
        <title>Draft genome sequence of a multidrug-resistant Chryseobacterium indologenes isolate from Malaysia.</title>
        <authorList>
            <person name="Yu C.Y."/>
            <person name="Ang G.Y."/>
            <person name="Chan K.-G."/>
        </authorList>
    </citation>
    <scope>NUCLEOTIDE SEQUENCE [LARGE SCALE GENOMIC DNA]</scope>
    <source>
        <strain evidence="3">CI_885</strain>
    </source>
</reference>
<proteinExistence type="predicted"/>
<dbReference type="EMBL" id="LJOD01000001">
    <property type="protein sequence ID" value="KPE52902.1"/>
    <property type="molecule type" value="Genomic_DNA"/>
</dbReference>
<reference evidence="2 3" key="1">
    <citation type="journal article" date="2015" name="Genom Data">
        <title>Draft genome sequence of a multidrug-resistant Chryseobacterium indologenes isolate from Malaysia.</title>
        <authorList>
            <person name="Yu C.Y."/>
            <person name="Ang G.Y."/>
            <person name="Cheng H.J."/>
            <person name="Cheong Y.M."/>
            <person name="Yin W.F."/>
            <person name="Chan K.G."/>
        </authorList>
    </citation>
    <scope>NUCLEOTIDE SEQUENCE [LARGE SCALE GENOMIC DNA]</scope>
    <source>
        <strain evidence="2 3">CI_885</strain>
    </source>
</reference>
<feature type="domain" description="Knr4/Smi1-like" evidence="1">
    <location>
        <begin position="30"/>
        <end position="148"/>
    </location>
</feature>
<dbReference type="InterPro" id="IPR037883">
    <property type="entry name" value="Knr4/Smi1-like_sf"/>
</dbReference>